<dbReference type="PROSITE" id="PS51782">
    <property type="entry name" value="LYSM"/>
    <property type="match status" value="4"/>
</dbReference>
<evidence type="ECO:0000256" key="1">
    <source>
        <dbReference type="SAM" id="MobiDB-lite"/>
    </source>
</evidence>
<dbReference type="AlphaFoldDB" id="A0A842ISG7"/>
<feature type="region of interest" description="Disordered" evidence="1">
    <location>
        <begin position="347"/>
        <end position="368"/>
    </location>
</feature>
<dbReference type="Gene3D" id="3.10.350.10">
    <property type="entry name" value="LysM domain"/>
    <property type="match status" value="5"/>
</dbReference>
<organism evidence="3 4">
    <name type="scientific">Winogradskyella flava</name>
    <dbReference type="NCBI Taxonomy" id="1884876"/>
    <lineage>
        <taxon>Bacteria</taxon>
        <taxon>Pseudomonadati</taxon>
        <taxon>Bacteroidota</taxon>
        <taxon>Flavobacteriia</taxon>
        <taxon>Flavobacteriales</taxon>
        <taxon>Flavobacteriaceae</taxon>
        <taxon>Winogradskyella</taxon>
    </lineage>
</organism>
<dbReference type="Proteomes" id="UP000533900">
    <property type="component" value="Unassembled WGS sequence"/>
</dbReference>
<comment type="caution">
    <text evidence="3">The sequence shown here is derived from an EMBL/GenBank/DDBJ whole genome shotgun (WGS) entry which is preliminary data.</text>
</comment>
<dbReference type="PANTHER" id="PTHR33734">
    <property type="entry name" value="LYSM DOMAIN-CONTAINING GPI-ANCHORED PROTEIN 2"/>
    <property type="match status" value="1"/>
</dbReference>
<feature type="domain" description="LysM" evidence="2">
    <location>
        <begin position="197"/>
        <end position="240"/>
    </location>
</feature>
<keyword evidence="4" id="KW-1185">Reference proteome</keyword>
<dbReference type="SUPFAM" id="SSF54106">
    <property type="entry name" value="LysM domain"/>
    <property type="match status" value="5"/>
</dbReference>
<dbReference type="RefSeq" id="WP_185788401.1">
    <property type="nucleotide sequence ID" value="NZ_JACLCP010000001.1"/>
</dbReference>
<feature type="region of interest" description="Disordered" evidence="1">
    <location>
        <begin position="255"/>
        <end position="275"/>
    </location>
</feature>
<dbReference type="CDD" id="cd00118">
    <property type="entry name" value="LysM"/>
    <property type="match status" value="4"/>
</dbReference>
<feature type="domain" description="LysM" evidence="2">
    <location>
        <begin position="300"/>
        <end position="343"/>
    </location>
</feature>
<feature type="compositionally biased region" description="Polar residues" evidence="1">
    <location>
        <begin position="257"/>
        <end position="267"/>
    </location>
</feature>
<dbReference type="PANTHER" id="PTHR33734:SF22">
    <property type="entry name" value="MEMBRANE-BOUND LYTIC MUREIN TRANSGLYCOSYLASE D"/>
    <property type="match status" value="1"/>
</dbReference>
<proteinExistence type="predicted"/>
<dbReference type="GO" id="GO:0008932">
    <property type="term" value="F:lytic endotransglycosylase activity"/>
    <property type="evidence" value="ECO:0007669"/>
    <property type="project" value="TreeGrafter"/>
</dbReference>
<feature type="compositionally biased region" description="Polar residues" evidence="1">
    <location>
        <begin position="349"/>
        <end position="358"/>
    </location>
</feature>
<sequence>MGRLFTLIIIFILSSKFTIAQENIIDHPIKKGESVYVISKKYGVSMNAIFQLNPGSEDVIYAGRTLKIPMPNSSNSNTVTSENKITNYEVKRGETKSGLSKRFGVSIAMLEQQNPHIIRMLQAGHIINVDKTIREEERVNEGEHRVVKGETLWGISRRYGVSVEQLTDVNASQLSEFLQIGQVLTIPDKNNVYQNPGEYLVKRGDTKFELAKRFNMTIDQLEEQNPHIIDMLMAGHLIDIEKPINNNEDTLAEVEANENSTDQPLTENNRDEDGLNSADVVAETTDSNTTKVDSTNTQYVDYIIKPKETLFSLSRKADMTIDQLTTLNPKLSTAVNAGDIIKMPREATSDSVVTNDNSESTKEDVVASTNTETNKNDALYSSLNIDKANGLYFYTPFSSEELRSSELREEMVNSNSDYQRFIDFFQGAQIAIDSAKALNLNFEITLIKNNNLKQGLNIESDYEKNAVLVPFLENGNNYPEIISNQSLSIIDIESNINSAGNNTLLKAMPPYDIQKRKTLDYISNQDAQVIVVSDLEEAQNKGLIQQAIPNAKFLKVDNAGFFETNALQDALDSNKLNYVILDSEKTIVFLNTTTALMNQLADYDIQLVLMETSLLPKQNEVSKMRYRILKLIFPSIMYPEINNAKTDFEITYRDIYDVAPTRSAVLGFNVTLDILLRISQNTSFENTFETITSEHSHLKFEYKKTNKNIYSNTSLYLMQYDSNEGITVLKNR</sequence>
<dbReference type="InterPro" id="IPR018392">
    <property type="entry name" value="LysM"/>
</dbReference>
<dbReference type="Pfam" id="PF01476">
    <property type="entry name" value="LysM"/>
    <property type="match status" value="5"/>
</dbReference>
<dbReference type="InterPro" id="IPR036779">
    <property type="entry name" value="LysM_dom_sf"/>
</dbReference>
<protein>
    <submittedName>
        <fullName evidence="3">LysM peptidoglycan-binding domain-containing protein</fullName>
    </submittedName>
</protein>
<dbReference type="SMART" id="SM00257">
    <property type="entry name" value="LysM"/>
    <property type="match status" value="5"/>
</dbReference>
<evidence type="ECO:0000313" key="3">
    <source>
        <dbReference type="EMBL" id="MBC2844756.1"/>
    </source>
</evidence>
<feature type="domain" description="LysM" evidence="2">
    <location>
        <begin position="142"/>
        <end position="186"/>
    </location>
</feature>
<name>A0A842ISG7_9FLAO</name>
<evidence type="ECO:0000313" key="4">
    <source>
        <dbReference type="Proteomes" id="UP000533900"/>
    </source>
</evidence>
<evidence type="ECO:0000259" key="2">
    <source>
        <dbReference type="PROSITE" id="PS51782"/>
    </source>
</evidence>
<feature type="domain" description="LysM" evidence="2">
    <location>
        <begin position="25"/>
        <end position="68"/>
    </location>
</feature>
<gene>
    <name evidence="3" type="ORF">H7F21_06590</name>
</gene>
<accession>A0A842ISG7</accession>
<dbReference type="EMBL" id="JACLCP010000001">
    <property type="protein sequence ID" value="MBC2844756.1"/>
    <property type="molecule type" value="Genomic_DNA"/>
</dbReference>
<reference evidence="3" key="1">
    <citation type="submission" date="2020-08" db="EMBL/GenBank/DDBJ databases">
        <title>Winogradskyella ouciana sp. nov., isolated from the hadal seawater of the Mariana Trench.</title>
        <authorList>
            <person name="He X."/>
        </authorList>
    </citation>
    <scope>NUCLEOTIDE SEQUENCE [LARGE SCALE GENOMIC DNA]</scope>
    <source>
        <strain evidence="3">KCTC 52348</strain>
    </source>
</reference>